<evidence type="ECO:0000259" key="15">
    <source>
        <dbReference type="PROSITE" id="PS50103"/>
    </source>
</evidence>
<reference evidence="16 17" key="1">
    <citation type="submission" date="2018-07" db="EMBL/GenBank/DDBJ databases">
        <title>The complete nuclear genome of the prasinophyte Chloropicon primus (CCMP1205).</title>
        <authorList>
            <person name="Pombert J.-F."/>
            <person name="Otis C."/>
            <person name="Turmel M."/>
            <person name="Lemieux C."/>
        </authorList>
    </citation>
    <scope>NUCLEOTIDE SEQUENCE [LARGE SCALE GENOMIC DNA]</scope>
    <source>
        <strain evidence="16 17">CCMP1205</strain>
    </source>
</reference>
<dbReference type="Pfam" id="PF00076">
    <property type="entry name" value="RRM_1"/>
    <property type="match status" value="1"/>
</dbReference>
<dbReference type="GO" id="GO:0003723">
    <property type="term" value="F:RNA binding"/>
    <property type="evidence" value="ECO:0007669"/>
    <property type="project" value="UniProtKB-UniRule"/>
</dbReference>
<dbReference type="GO" id="GO:0000398">
    <property type="term" value="P:mRNA splicing, via spliceosome"/>
    <property type="evidence" value="ECO:0007669"/>
    <property type="project" value="InterPro"/>
</dbReference>
<evidence type="ECO:0000256" key="2">
    <source>
        <dbReference type="ARBA" id="ARBA00022664"/>
    </source>
</evidence>
<dbReference type="InterPro" id="IPR009145">
    <property type="entry name" value="U2AF_small"/>
</dbReference>
<evidence type="ECO:0000256" key="3">
    <source>
        <dbReference type="ARBA" id="ARBA00022723"/>
    </source>
</evidence>
<keyword evidence="5 12" id="KW-0863">Zinc-finger</keyword>
<dbReference type="Proteomes" id="UP000316726">
    <property type="component" value="Chromosome 20"/>
</dbReference>
<proteinExistence type="predicted"/>
<evidence type="ECO:0000256" key="12">
    <source>
        <dbReference type="PROSITE-ProRule" id="PRU00723"/>
    </source>
</evidence>
<feature type="zinc finger region" description="C3H1-type" evidence="12">
    <location>
        <begin position="5"/>
        <end position="33"/>
    </location>
</feature>
<keyword evidence="7 11" id="KW-0694">RNA-binding</keyword>
<feature type="domain" description="C3H1-type" evidence="15">
    <location>
        <begin position="5"/>
        <end position="33"/>
    </location>
</feature>
<dbReference type="Pfam" id="PF00642">
    <property type="entry name" value="zf-CCCH"/>
    <property type="match status" value="1"/>
</dbReference>
<dbReference type="OrthoDB" id="423462at2759"/>
<keyword evidence="6 12" id="KW-0862">Zinc</keyword>
<feature type="domain" description="RRM" evidence="14">
    <location>
        <begin position="42"/>
        <end position="137"/>
    </location>
</feature>
<keyword evidence="2" id="KW-0507">mRNA processing</keyword>
<accession>A0A5B8N315</accession>
<dbReference type="PANTHER" id="PTHR12620">
    <property type="entry name" value="U2 SNRNP AUXILIARY FACTOR, SMALL SUBUNIT"/>
    <property type="match status" value="1"/>
</dbReference>
<dbReference type="EMBL" id="CP031053">
    <property type="protein sequence ID" value="QDZ26084.1"/>
    <property type="molecule type" value="Genomic_DNA"/>
</dbReference>
<dbReference type="PROSITE" id="PS50103">
    <property type="entry name" value="ZF_C3H1"/>
    <property type="match status" value="2"/>
</dbReference>
<dbReference type="GO" id="GO:0089701">
    <property type="term" value="C:U2AF complex"/>
    <property type="evidence" value="ECO:0007669"/>
    <property type="project" value="InterPro"/>
</dbReference>
<dbReference type="AlphaFoldDB" id="A0A5B8N315"/>
<dbReference type="InterPro" id="IPR000504">
    <property type="entry name" value="RRM_dom"/>
</dbReference>
<dbReference type="InterPro" id="IPR035979">
    <property type="entry name" value="RBD_domain_sf"/>
</dbReference>
<evidence type="ECO:0000256" key="5">
    <source>
        <dbReference type="ARBA" id="ARBA00022771"/>
    </source>
</evidence>
<dbReference type="SUPFAM" id="SSF54928">
    <property type="entry name" value="RNA-binding domain, RBD"/>
    <property type="match status" value="1"/>
</dbReference>
<dbReference type="GO" id="GO:0008270">
    <property type="term" value="F:zinc ion binding"/>
    <property type="evidence" value="ECO:0007669"/>
    <property type="project" value="UniProtKB-KW"/>
</dbReference>
<dbReference type="InterPro" id="IPR012677">
    <property type="entry name" value="Nucleotide-bd_a/b_plait_sf"/>
</dbReference>
<dbReference type="STRING" id="1764295.A0A5B8N315"/>
<comment type="subcellular location">
    <subcellularLocation>
        <location evidence="1">Nucleus</location>
    </subcellularLocation>
</comment>
<evidence type="ECO:0000256" key="11">
    <source>
        <dbReference type="PROSITE-ProRule" id="PRU00176"/>
    </source>
</evidence>
<dbReference type="InterPro" id="IPR000571">
    <property type="entry name" value="Znf_CCCH"/>
</dbReference>
<evidence type="ECO:0000256" key="9">
    <source>
        <dbReference type="ARBA" id="ARBA00023187"/>
    </source>
</evidence>
<feature type="zinc finger region" description="C3H1-type" evidence="12">
    <location>
        <begin position="139"/>
        <end position="166"/>
    </location>
</feature>
<feature type="region of interest" description="Disordered" evidence="13">
    <location>
        <begin position="172"/>
        <end position="262"/>
    </location>
</feature>
<keyword evidence="17" id="KW-1185">Reference proteome</keyword>
<feature type="domain" description="C3H1-type" evidence="15">
    <location>
        <begin position="139"/>
        <end position="166"/>
    </location>
</feature>
<evidence type="ECO:0000256" key="13">
    <source>
        <dbReference type="SAM" id="MobiDB-lite"/>
    </source>
</evidence>
<evidence type="ECO:0000256" key="7">
    <source>
        <dbReference type="ARBA" id="ARBA00022884"/>
    </source>
</evidence>
<evidence type="ECO:0000313" key="16">
    <source>
        <dbReference type="EMBL" id="QDZ26084.1"/>
    </source>
</evidence>
<dbReference type="PROSITE" id="PS50102">
    <property type="entry name" value="RRM"/>
    <property type="match status" value="1"/>
</dbReference>
<dbReference type="InterPro" id="IPR003954">
    <property type="entry name" value="RRM_euk-type"/>
</dbReference>
<evidence type="ECO:0000256" key="1">
    <source>
        <dbReference type="ARBA" id="ARBA00004123"/>
    </source>
</evidence>
<protein>
    <submittedName>
        <fullName evidence="16">Small subunit of U2 snRNP auxiliary factor</fullName>
    </submittedName>
</protein>
<keyword evidence="8" id="KW-0238">DNA-binding</keyword>
<gene>
    <name evidence="16" type="ORF">A3770_20p86020</name>
</gene>
<evidence type="ECO:0000259" key="14">
    <source>
        <dbReference type="PROSITE" id="PS50102"/>
    </source>
</evidence>
<keyword evidence="4" id="KW-0677">Repeat</keyword>
<name>A0A5B8N315_9CHLO</name>
<dbReference type="FunFam" id="3.30.70.330:FF:000122">
    <property type="entry name" value="Splicing factor U2AF small subunit"/>
    <property type="match status" value="1"/>
</dbReference>
<keyword evidence="10" id="KW-0539">Nucleus</keyword>
<evidence type="ECO:0000313" key="17">
    <source>
        <dbReference type="Proteomes" id="UP000316726"/>
    </source>
</evidence>
<dbReference type="SMART" id="SM00361">
    <property type="entry name" value="RRM_1"/>
    <property type="match status" value="1"/>
</dbReference>
<dbReference type="Gene3D" id="3.30.70.330">
    <property type="match status" value="1"/>
</dbReference>
<keyword evidence="3 12" id="KW-0479">Metal-binding</keyword>
<evidence type="ECO:0000256" key="6">
    <source>
        <dbReference type="ARBA" id="ARBA00022833"/>
    </source>
</evidence>
<feature type="compositionally biased region" description="Basic and acidic residues" evidence="13">
    <location>
        <begin position="178"/>
        <end position="202"/>
    </location>
</feature>
<evidence type="ECO:0000256" key="8">
    <source>
        <dbReference type="ARBA" id="ARBA00023125"/>
    </source>
</evidence>
<dbReference type="PRINTS" id="PR01848">
    <property type="entry name" value="U2AUXFACTOR"/>
</dbReference>
<evidence type="ECO:0000256" key="10">
    <source>
        <dbReference type="ARBA" id="ARBA00023242"/>
    </source>
</evidence>
<feature type="compositionally biased region" description="Basic and acidic residues" evidence="13">
    <location>
        <begin position="211"/>
        <end position="262"/>
    </location>
</feature>
<evidence type="ECO:0000256" key="4">
    <source>
        <dbReference type="ARBA" id="ARBA00022737"/>
    </source>
</evidence>
<dbReference type="SMART" id="SM00356">
    <property type="entry name" value="ZnF_C3H1"/>
    <property type="match status" value="2"/>
</dbReference>
<organism evidence="16 17">
    <name type="scientific">Chloropicon primus</name>
    <dbReference type="NCBI Taxonomy" id="1764295"/>
    <lineage>
        <taxon>Eukaryota</taxon>
        <taxon>Viridiplantae</taxon>
        <taxon>Chlorophyta</taxon>
        <taxon>Chloropicophyceae</taxon>
        <taxon>Chloropicales</taxon>
        <taxon>Chloropicaceae</taxon>
        <taxon>Chloropicon</taxon>
    </lineage>
</organism>
<keyword evidence="9" id="KW-0508">mRNA splicing</keyword>
<sequence>MFGTEKDRHNCPFYYKMGACRHGDACSRAHNKPQRSETILFKNMYVSPASMVGPGQRAPSLDEVEDHFEDFYEDVFEELSKFGKVSELVVCENAADHLSGNVYARFARDEGAAAAALEALNGRYYAGRTIVAEFSPVHNFREATCRQHEDRCCTRGGQCNFMHMKAVGRKLHKQLFGRSREDQGRRERGGGRPRDRSRERSRSPRGRKAGYRRDDGDDRRRRRDSDEYYREESDAERRAKIARWNEERKQQKLKEEKGGAEE</sequence>
<dbReference type="GO" id="GO:0003677">
    <property type="term" value="F:DNA binding"/>
    <property type="evidence" value="ECO:0007669"/>
    <property type="project" value="UniProtKB-KW"/>
</dbReference>